<dbReference type="PANTHER" id="PTHR11092">
    <property type="entry name" value="SUGAR NUCLEOTIDE EPIMERASE RELATED"/>
    <property type="match status" value="1"/>
</dbReference>
<proteinExistence type="inferred from homology"/>
<dbReference type="Proteomes" id="UP000288012">
    <property type="component" value="Unassembled WGS sequence"/>
</dbReference>
<accession>A0A3S0WZL5</accession>
<evidence type="ECO:0000256" key="1">
    <source>
        <dbReference type="ARBA" id="ARBA00009353"/>
    </source>
</evidence>
<dbReference type="InterPro" id="IPR010099">
    <property type="entry name" value="SDR39U1"/>
</dbReference>
<dbReference type="Gene3D" id="3.40.50.720">
    <property type="entry name" value="NAD(P)-binding Rossmann-like Domain"/>
    <property type="match status" value="1"/>
</dbReference>
<comment type="caution">
    <text evidence="4">The sequence shown here is derived from an EMBL/GenBank/DDBJ whole genome shotgun (WGS) entry which is preliminary data.</text>
</comment>
<dbReference type="Pfam" id="PF08338">
    <property type="entry name" value="DUF1731"/>
    <property type="match status" value="1"/>
</dbReference>
<keyword evidence="5" id="KW-1185">Reference proteome</keyword>
<dbReference type="AlphaFoldDB" id="A0A3S0WZL5"/>
<evidence type="ECO:0000313" key="4">
    <source>
        <dbReference type="EMBL" id="RUQ84466.1"/>
    </source>
</evidence>
<sequence length="304" mass="34046">MDILIAGASGLIGTALVNHLSKNHNITVLGRSLDKLEHIFSNDINKLIWKNLNNHDATQYDLVVNLSGSNIGAKRWNPTVKKELVESRTLTNQQLIAWLINHHAKPRFYCANAIGIYGAQKYGLESFDEETLLPSSSDNFLQHIGLLWEQSLGTAVEAGIPVTTLRFGVVLKQGAGMLKKLELPFRLGLGSVVGNGEQMLSWIHYTDLVNAIDFLIEHPDVTGAVNMTAPYPIAQKEFAKALARVLKRPLLIRMPDWLIQALFGEMGEYLLLRGQKVIPKRLTELKFKFTYPTVDMALDEEYKI</sequence>
<feature type="domain" description="NAD-dependent epimerase/dehydratase" evidence="2">
    <location>
        <begin position="3"/>
        <end position="221"/>
    </location>
</feature>
<dbReference type="InterPro" id="IPR036291">
    <property type="entry name" value="NAD(P)-bd_dom_sf"/>
</dbReference>
<dbReference type="SUPFAM" id="SSF51735">
    <property type="entry name" value="NAD(P)-binding Rossmann-fold domains"/>
    <property type="match status" value="1"/>
</dbReference>
<dbReference type="PANTHER" id="PTHR11092:SF0">
    <property type="entry name" value="EPIMERASE FAMILY PROTEIN SDR39U1"/>
    <property type="match status" value="1"/>
</dbReference>
<dbReference type="NCBIfam" id="TIGR01777">
    <property type="entry name" value="yfcH"/>
    <property type="match status" value="1"/>
</dbReference>
<dbReference type="Pfam" id="PF01370">
    <property type="entry name" value="Epimerase"/>
    <property type="match status" value="1"/>
</dbReference>
<dbReference type="InterPro" id="IPR013549">
    <property type="entry name" value="DUF1731"/>
</dbReference>
<comment type="similarity">
    <text evidence="1">Belongs to the NAD(P)-dependent epimerase/dehydratase family. SDR39U1 subfamily.</text>
</comment>
<protein>
    <submittedName>
        <fullName evidence="4">TIGR01777 family protein</fullName>
    </submittedName>
</protein>
<evidence type="ECO:0000259" key="3">
    <source>
        <dbReference type="Pfam" id="PF08338"/>
    </source>
</evidence>
<evidence type="ECO:0000313" key="5">
    <source>
        <dbReference type="Proteomes" id="UP000288012"/>
    </source>
</evidence>
<feature type="domain" description="DUF1731" evidence="3">
    <location>
        <begin position="254"/>
        <end position="300"/>
    </location>
</feature>
<organism evidence="4 5">
    <name type="scientific">Legionella septentrionalis</name>
    <dbReference type="NCBI Taxonomy" id="2498109"/>
    <lineage>
        <taxon>Bacteria</taxon>
        <taxon>Pseudomonadati</taxon>
        <taxon>Pseudomonadota</taxon>
        <taxon>Gammaproteobacteria</taxon>
        <taxon>Legionellales</taxon>
        <taxon>Legionellaceae</taxon>
        <taxon>Legionella</taxon>
    </lineage>
</organism>
<reference evidence="4 5" key="1">
    <citation type="submission" date="2018-12" db="EMBL/GenBank/DDBJ databases">
        <title>Legionella sp,whole genome shotgun sequence.</title>
        <authorList>
            <person name="Wu H."/>
        </authorList>
    </citation>
    <scope>NUCLEOTIDE SEQUENCE [LARGE SCALE GENOMIC DNA]</scope>
    <source>
        <strain evidence="5">km714</strain>
    </source>
</reference>
<dbReference type="InterPro" id="IPR001509">
    <property type="entry name" value="Epimerase_deHydtase"/>
</dbReference>
<gene>
    <name evidence="4" type="ORF">EKM59_08820</name>
</gene>
<dbReference type="RefSeq" id="WP_126954710.1">
    <property type="nucleotide sequence ID" value="NZ_RZGR01000027.1"/>
</dbReference>
<dbReference type="EMBL" id="RZGR01000027">
    <property type="protein sequence ID" value="RUQ84466.1"/>
    <property type="molecule type" value="Genomic_DNA"/>
</dbReference>
<name>A0A3S0WZL5_9GAMM</name>
<evidence type="ECO:0000259" key="2">
    <source>
        <dbReference type="Pfam" id="PF01370"/>
    </source>
</evidence>